<feature type="transmembrane region" description="Helical" evidence="1">
    <location>
        <begin position="136"/>
        <end position="162"/>
    </location>
</feature>
<organism evidence="2 3">
    <name type="scientific">Candidatus Saganbacteria bacterium</name>
    <dbReference type="NCBI Taxonomy" id="2575572"/>
    <lineage>
        <taxon>Bacteria</taxon>
        <taxon>Bacillati</taxon>
        <taxon>Saganbacteria</taxon>
    </lineage>
</organism>
<dbReference type="AlphaFoldDB" id="A0A9D6UMS9"/>
<dbReference type="Proteomes" id="UP000808761">
    <property type="component" value="Unassembled WGS sequence"/>
</dbReference>
<dbReference type="InterPro" id="IPR003832">
    <property type="entry name" value="DUF212"/>
</dbReference>
<keyword evidence="1" id="KW-0812">Transmembrane</keyword>
<feature type="transmembrane region" description="Helical" evidence="1">
    <location>
        <begin position="74"/>
        <end position="93"/>
    </location>
</feature>
<proteinExistence type="predicted"/>
<accession>A0A9D6UMS9</accession>
<reference evidence="2" key="1">
    <citation type="submission" date="2020-07" db="EMBL/GenBank/DDBJ databases">
        <title>Huge and variable diversity of episymbiotic CPR bacteria and DPANN archaea in groundwater ecosystems.</title>
        <authorList>
            <person name="He C.Y."/>
            <person name="Keren R."/>
            <person name="Whittaker M."/>
            <person name="Farag I.F."/>
            <person name="Doudna J."/>
            <person name="Cate J.H.D."/>
            <person name="Banfield J.F."/>
        </authorList>
    </citation>
    <scope>NUCLEOTIDE SEQUENCE</scope>
    <source>
        <strain evidence="2">NC_groundwater_1860_Pr3_B-0.1um_51_7</strain>
    </source>
</reference>
<gene>
    <name evidence="2" type="ORF">HZB08_03300</name>
</gene>
<dbReference type="EMBL" id="JACRKR010000163">
    <property type="protein sequence ID" value="MBI5079027.1"/>
    <property type="molecule type" value="Genomic_DNA"/>
</dbReference>
<feature type="transmembrane region" description="Helical" evidence="1">
    <location>
        <begin position="15"/>
        <end position="35"/>
    </location>
</feature>
<protein>
    <submittedName>
        <fullName evidence="2">Divergent PAP2 family protein</fullName>
    </submittedName>
</protein>
<evidence type="ECO:0000313" key="2">
    <source>
        <dbReference type="EMBL" id="MBI5079027.1"/>
    </source>
</evidence>
<dbReference type="Pfam" id="PF02681">
    <property type="entry name" value="DUF212"/>
    <property type="match status" value="1"/>
</dbReference>
<evidence type="ECO:0000313" key="3">
    <source>
        <dbReference type="Proteomes" id="UP000808761"/>
    </source>
</evidence>
<sequence>MGSLTDLWFSLLNNFTFVAVAISWFLAQTIKVVIYRREEGHFNLYHFFEAGGMPSAHSASVTALTLGIALTQGWGSPLFTISMVFALIVMYDATGVRRAAGKQALILNKIVDDIYSNGRTPVEKLKEILGHDPIEVFAGAGLAILVTSIIYFCNSYFCVSLFKF</sequence>
<keyword evidence="1" id="KW-0472">Membrane</keyword>
<name>A0A9D6UMS9_UNCSA</name>
<dbReference type="PANTHER" id="PTHR31446">
    <property type="entry name" value="ACID PHOSPHATASE/VANADIUM-DEPENDENT HALOPEROXIDASE-RELATED PROTEIN"/>
    <property type="match status" value="1"/>
</dbReference>
<keyword evidence="1" id="KW-1133">Transmembrane helix</keyword>
<comment type="caution">
    <text evidence="2">The sequence shown here is derived from an EMBL/GenBank/DDBJ whole genome shotgun (WGS) entry which is preliminary data.</text>
</comment>
<dbReference type="PANTHER" id="PTHR31446:SF29">
    <property type="entry name" value="ACID PHOSPHATASE_VANADIUM-DEPENDENT HALOPEROXIDASE-RELATED PROTEIN"/>
    <property type="match status" value="1"/>
</dbReference>
<evidence type="ECO:0000256" key="1">
    <source>
        <dbReference type="SAM" id="Phobius"/>
    </source>
</evidence>